<evidence type="ECO:0000259" key="7">
    <source>
        <dbReference type="PROSITE" id="PS50850"/>
    </source>
</evidence>
<dbReference type="Gene3D" id="1.20.1250.20">
    <property type="entry name" value="MFS general substrate transporter like domains"/>
    <property type="match status" value="1"/>
</dbReference>
<evidence type="ECO:0000256" key="4">
    <source>
        <dbReference type="ARBA" id="ARBA00022989"/>
    </source>
</evidence>
<sequence>MERNRAYSVLELIGWGKYNFIAFLQCGFVIPKQAWAIFDYWYESMAFIVDGVIEEWDLSTLQAGIIGSFIQIGLLFGSVFWAWVGGKYGRMHAFKTCIIIVSVASILLTVSPNFYVLSVALTILGFGIAGELSLPSTVFYEFCPPSKRFYITLMTLFQGFGAILVSLIAYLVSLFNNTGFHNWRIIVSAGAVVGIISMIFRFFMHETPAFLITQNKQMAADDVLNIISLKNTGKILGKIENSSSLNPNEFTQEEEEETPKQTENIAENVTRLFKPPLLKVTIILSLVYTLVSYSYSGYLYFMPEFLGEFSTSTAYMIILIQQSSGIPGVILGTYLVETRCGRKYTTLIFFILTGLLILIFSFTTSFWFILIASSISYMFIYLAYASMFTIGPESFPTSVRSSGSGVTVLLSRIGGISSPIITGYILELPNGVFLSLLSLCITFCVAGVFVLFLKETRGQKTG</sequence>
<evidence type="ECO:0000256" key="1">
    <source>
        <dbReference type="ARBA" id="ARBA00004141"/>
    </source>
</evidence>
<dbReference type="SUPFAM" id="SSF103473">
    <property type="entry name" value="MFS general substrate transporter"/>
    <property type="match status" value="1"/>
</dbReference>
<feature type="transmembrane region" description="Helical" evidence="6">
    <location>
        <begin position="432"/>
        <end position="453"/>
    </location>
</feature>
<feature type="transmembrane region" description="Helical" evidence="6">
    <location>
        <begin position="407"/>
        <end position="426"/>
    </location>
</feature>
<dbReference type="Proteomes" id="UP000187209">
    <property type="component" value="Unassembled WGS sequence"/>
</dbReference>
<keyword evidence="5 6" id="KW-0472">Membrane</keyword>
<feature type="domain" description="Major facilitator superfamily (MFS) profile" evidence="7">
    <location>
        <begin position="20"/>
        <end position="458"/>
    </location>
</feature>
<reference evidence="8 9" key="1">
    <citation type="submission" date="2016-11" db="EMBL/GenBank/DDBJ databases">
        <title>The macronuclear genome of Stentor coeruleus: a giant cell with tiny introns.</title>
        <authorList>
            <person name="Slabodnick M."/>
            <person name="Ruby J.G."/>
            <person name="Reiff S.B."/>
            <person name="Swart E.C."/>
            <person name="Gosai S."/>
            <person name="Prabakaran S."/>
            <person name="Witkowska E."/>
            <person name="Larue G.E."/>
            <person name="Fisher S."/>
            <person name="Freeman R.M."/>
            <person name="Gunawardena J."/>
            <person name="Chu W."/>
            <person name="Stover N.A."/>
            <person name="Gregory B.D."/>
            <person name="Nowacki M."/>
            <person name="Derisi J."/>
            <person name="Roy S.W."/>
            <person name="Marshall W.F."/>
            <person name="Sood P."/>
        </authorList>
    </citation>
    <scope>NUCLEOTIDE SEQUENCE [LARGE SCALE GENOMIC DNA]</scope>
    <source>
        <strain evidence="8">WM001</strain>
    </source>
</reference>
<keyword evidence="4 6" id="KW-1133">Transmembrane helix</keyword>
<organism evidence="8 9">
    <name type="scientific">Stentor coeruleus</name>
    <dbReference type="NCBI Taxonomy" id="5963"/>
    <lineage>
        <taxon>Eukaryota</taxon>
        <taxon>Sar</taxon>
        <taxon>Alveolata</taxon>
        <taxon>Ciliophora</taxon>
        <taxon>Postciliodesmatophora</taxon>
        <taxon>Heterotrichea</taxon>
        <taxon>Heterotrichida</taxon>
        <taxon>Stentoridae</taxon>
        <taxon>Stentor</taxon>
    </lineage>
</organism>
<evidence type="ECO:0000313" key="9">
    <source>
        <dbReference type="Proteomes" id="UP000187209"/>
    </source>
</evidence>
<evidence type="ECO:0000256" key="3">
    <source>
        <dbReference type="ARBA" id="ARBA00022692"/>
    </source>
</evidence>
<dbReference type="Pfam" id="PF00083">
    <property type="entry name" value="Sugar_tr"/>
    <property type="match status" value="1"/>
</dbReference>
<feature type="transmembrane region" description="Helical" evidence="6">
    <location>
        <begin position="149"/>
        <end position="171"/>
    </location>
</feature>
<dbReference type="GO" id="GO:0022857">
    <property type="term" value="F:transmembrane transporter activity"/>
    <property type="evidence" value="ECO:0007669"/>
    <property type="project" value="InterPro"/>
</dbReference>
<evidence type="ECO:0000256" key="6">
    <source>
        <dbReference type="SAM" id="Phobius"/>
    </source>
</evidence>
<feature type="transmembrane region" description="Helical" evidence="6">
    <location>
        <begin position="313"/>
        <end position="335"/>
    </location>
</feature>
<name>A0A1R2BK48_9CILI</name>
<dbReference type="CDD" id="cd17316">
    <property type="entry name" value="MFS_SV2_like"/>
    <property type="match status" value="1"/>
</dbReference>
<feature type="transmembrane region" description="Helical" evidence="6">
    <location>
        <begin position="347"/>
        <end position="369"/>
    </location>
</feature>
<evidence type="ECO:0000256" key="2">
    <source>
        <dbReference type="ARBA" id="ARBA00022448"/>
    </source>
</evidence>
<feature type="transmembrane region" description="Helical" evidence="6">
    <location>
        <begin position="375"/>
        <end position="395"/>
    </location>
</feature>
<evidence type="ECO:0000313" key="8">
    <source>
        <dbReference type="EMBL" id="OMJ76985.1"/>
    </source>
</evidence>
<feature type="transmembrane region" description="Helical" evidence="6">
    <location>
        <begin position="121"/>
        <end position="142"/>
    </location>
</feature>
<proteinExistence type="predicted"/>
<protein>
    <recommendedName>
        <fullName evidence="7">Major facilitator superfamily (MFS) profile domain-containing protein</fullName>
    </recommendedName>
</protein>
<feature type="transmembrane region" description="Helical" evidence="6">
    <location>
        <begin position="61"/>
        <end position="84"/>
    </location>
</feature>
<feature type="transmembrane region" description="Helical" evidence="6">
    <location>
        <begin position="280"/>
        <end position="301"/>
    </location>
</feature>
<dbReference type="GO" id="GO:0016020">
    <property type="term" value="C:membrane"/>
    <property type="evidence" value="ECO:0007669"/>
    <property type="project" value="UniProtKB-SubCell"/>
</dbReference>
<dbReference type="EMBL" id="MPUH01000600">
    <property type="protein sequence ID" value="OMJ76985.1"/>
    <property type="molecule type" value="Genomic_DNA"/>
</dbReference>
<keyword evidence="3 6" id="KW-0812">Transmembrane</keyword>
<dbReference type="PANTHER" id="PTHR23511:SF5">
    <property type="entry name" value="MAJOR FACILITATOR-TYPE TRANSPORTER HXNZ-RELATED"/>
    <property type="match status" value="1"/>
</dbReference>
<evidence type="ECO:0000256" key="5">
    <source>
        <dbReference type="ARBA" id="ARBA00023136"/>
    </source>
</evidence>
<dbReference type="PROSITE" id="PS50850">
    <property type="entry name" value="MFS"/>
    <property type="match status" value="1"/>
</dbReference>
<gene>
    <name evidence="8" type="ORF">SteCoe_23533</name>
</gene>
<comment type="subcellular location">
    <subcellularLocation>
        <location evidence="1">Membrane</location>
        <topology evidence="1">Multi-pass membrane protein</topology>
    </subcellularLocation>
</comment>
<dbReference type="InterPro" id="IPR005828">
    <property type="entry name" value="MFS_sugar_transport-like"/>
</dbReference>
<keyword evidence="2" id="KW-0813">Transport</keyword>
<dbReference type="InterPro" id="IPR036259">
    <property type="entry name" value="MFS_trans_sf"/>
</dbReference>
<keyword evidence="9" id="KW-1185">Reference proteome</keyword>
<comment type="caution">
    <text evidence="8">The sequence shown here is derived from an EMBL/GenBank/DDBJ whole genome shotgun (WGS) entry which is preliminary data.</text>
</comment>
<feature type="transmembrane region" description="Helical" evidence="6">
    <location>
        <begin position="20"/>
        <end position="41"/>
    </location>
</feature>
<dbReference type="AlphaFoldDB" id="A0A1R2BK48"/>
<feature type="transmembrane region" description="Helical" evidence="6">
    <location>
        <begin position="183"/>
        <end position="204"/>
    </location>
</feature>
<dbReference type="OrthoDB" id="4139357at2759"/>
<dbReference type="InterPro" id="IPR020846">
    <property type="entry name" value="MFS_dom"/>
</dbReference>
<accession>A0A1R2BK48</accession>
<feature type="transmembrane region" description="Helical" evidence="6">
    <location>
        <begin position="96"/>
        <end position="115"/>
    </location>
</feature>
<dbReference type="PANTHER" id="PTHR23511">
    <property type="entry name" value="SYNAPTIC VESICLE GLYCOPROTEIN 2"/>
    <property type="match status" value="1"/>
</dbReference>